<evidence type="ECO:0000256" key="1">
    <source>
        <dbReference type="ARBA" id="ARBA00004167"/>
    </source>
</evidence>
<organism evidence="7 8">
    <name type="scientific">Protopolystoma xenopodis</name>
    <dbReference type="NCBI Taxonomy" id="117903"/>
    <lineage>
        <taxon>Eukaryota</taxon>
        <taxon>Metazoa</taxon>
        <taxon>Spiralia</taxon>
        <taxon>Lophotrochozoa</taxon>
        <taxon>Platyhelminthes</taxon>
        <taxon>Monogenea</taxon>
        <taxon>Polyopisthocotylea</taxon>
        <taxon>Polystomatidea</taxon>
        <taxon>Polystomatidae</taxon>
        <taxon>Protopolystoma</taxon>
    </lineage>
</organism>
<keyword evidence="5" id="KW-0472">Membrane</keyword>
<feature type="domain" description="C2" evidence="6">
    <location>
        <begin position="31"/>
        <end position="159"/>
    </location>
</feature>
<protein>
    <recommendedName>
        <fullName evidence="6">C2 domain-containing protein</fullName>
    </recommendedName>
</protein>
<evidence type="ECO:0000256" key="5">
    <source>
        <dbReference type="ARBA" id="ARBA00023136"/>
    </source>
</evidence>
<dbReference type="OrthoDB" id="10059618at2759"/>
<evidence type="ECO:0000256" key="4">
    <source>
        <dbReference type="ARBA" id="ARBA00022989"/>
    </source>
</evidence>
<gene>
    <name evidence="7" type="ORF">PXEA_LOCUS8185</name>
</gene>
<keyword evidence="3" id="KW-0677">Repeat</keyword>
<dbReference type="InterPro" id="IPR037721">
    <property type="entry name" value="Ferlin"/>
</dbReference>
<dbReference type="PANTHER" id="PTHR12546:SF33">
    <property type="entry name" value="SPERM VESICLE FUSION PROTEIN FER-1"/>
    <property type="match status" value="1"/>
</dbReference>
<dbReference type="PROSITE" id="PS50004">
    <property type="entry name" value="C2"/>
    <property type="match status" value="1"/>
</dbReference>
<evidence type="ECO:0000256" key="2">
    <source>
        <dbReference type="ARBA" id="ARBA00022692"/>
    </source>
</evidence>
<dbReference type="Gene3D" id="2.60.40.150">
    <property type="entry name" value="C2 domain"/>
    <property type="match status" value="1"/>
</dbReference>
<keyword evidence="8" id="KW-1185">Reference proteome</keyword>
<comment type="caution">
    <text evidence="7">The sequence shown here is derived from an EMBL/GenBank/DDBJ whole genome shotgun (WGS) entry which is preliminary data.</text>
</comment>
<dbReference type="Pfam" id="PF00168">
    <property type="entry name" value="C2"/>
    <property type="match status" value="1"/>
</dbReference>
<dbReference type="InterPro" id="IPR000008">
    <property type="entry name" value="C2_dom"/>
</dbReference>
<dbReference type="EMBL" id="CAAALY010022194">
    <property type="protein sequence ID" value="VEL14745.1"/>
    <property type="molecule type" value="Genomic_DNA"/>
</dbReference>
<reference evidence="7" key="1">
    <citation type="submission" date="2018-11" db="EMBL/GenBank/DDBJ databases">
        <authorList>
            <consortium name="Pathogen Informatics"/>
        </authorList>
    </citation>
    <scope>NUCLEOTIDE SEQUENCE</scope>
</reference>
<dbReference type="GO" id="GO:0007009">
    <property type="term" value="P:plasma membrane organization"/>
    <property type="evidence" value="ECO:0007669"/>
    <property type="project" value="TreeGrafter"/>
</dbReference>
<sequence length="163" mass="18453">MFVTFCCFDVFRSRGGQNELDGQDPPPLPPRRGALFEVPSGIRPVLQRTGIEVLCWGVRNMRKFQLMSVNSPSVEIEIGGNRVESSVIKNAKRNPNFNSPLLFLDVMMPKEELYTPPMNVGVRDNRQFGRKPIVGQFQITGLEAFRRLALNAQFNPLDNFPSK</sequence>
<dbReference type="AlphaFoldDB" id="A0A448WLS7"/>
<dbReference type="PANTHER" id="PTHR12546">
    <property type="entry name" value="FER-1-LIKE"/>
    <property type="match status" value="1"/>
</dbReference>
<dbReference type="GO" id="GO:0016020">
    <property type="term" value="C:membrane"/>
    <property type="evidence" value="ECO:0007669"/>
    <property type="project" value="UniProtKB-SubCell"/>
</dbReference>
<dbReference type="InterPro" id="IPR035892">
    <property type="entry name" value="C2_domain_sf"/>
</dbReference>
<evidence type="ECO:0000256" key="3">
    <source>
        <dbReference type="ARBA" id="ARBA00022737"/>
    </source>
</evidence>
<evidence type="ECO:0000259" key="6">
    <source>
        <dbReference type="PROSITE" id="PS50004"/>
    </source>
</evidence>
<accession>A0A448WLS7</accession>
<proteinExistence type="predicted"/>
<evidence type="ECO:0000313" key="8">
    <source>
        <dbReference type="Proteomes" id="UP000784294"/>
    </source>
</evidence>
<evidence type="ECO:0000313" key="7">
    <source>
        <dbReference type="EMBL" id="VEL14745.1"/>
    </source>
</evidence>
<dbReference type="SUPFAM" id="SSF49562">
    <property type="entry name" value="C2 domain (Calcium/lipid-binding domain, CaLB)"/>
    <property type="match status" value="1"/>
</dbReference>
<dbReference type="GO" id="GO:0061025">
    <property type="term" value="P:membrane fusion"/>
    <property type="evidence" value="ECO:0007669"/>
    <property type="project" value="TreeGrafter"/>
</dbReference>
<keyword evidence="4" id="KW-1133">Transmembrane helix</keyword>
<keyword evidence="2" id="KW-0812">Transmembrane</keyword>
<dbReference type="Proteomes" id="UP000784294">
    <property type="component" value="Unassembled WGS sequence"/>
</dbReference>
<name>A0A448WLS7_9PLAT</name>
<comment type="subcellular location">
    <subcellularLocation>
        <location evidence="1">Membrane</location>
        <topology evidence="1">Single-pass membrane protein</topology>
    </subcellularLocation>
</comment>